<sequence>MTGAMELQPNDWPRSSLSIRPGFIRCSGISPKFARRFAEGIRKLVGNTSGDHRKKIERLTARMPEAAGLAGGLVFTQRRSVVDTGVP</sequence>
<dbReference type="EMBL" id="AMZH03015936">
    <property type="protein sequence ID" value="RRT45283.1"/>
    <property type="molecule type" value="Genomic_DNA"/>
</dbReference>
<organism evidence="1 2">
    <name type="scientific">Ensete ventricosum</name>
    <name type="common">Abyssinian banana</name>
    <name type="synonym">Musa ensete</name>
    <dbReference type="NCBI Taxonomy" id="4639"/>
    <lineage>
        <taxon>Eukaryota</taxon>
        <taxon>Viridiplantae</taxon>
        <taxon>Streptophyta</taxon>
        <taxon>Embryophyta</taxon>
        <taxon>Tracheophyta</taxon>
        <taxon>Spermatophyta</taxon>
        <taxon>Magnoliopsida</taxon>
        <taxon>Liliopsida</taxon>
        <taxon>Zingiberales</taxon>
        <taxon>Musaceae</taxon>
        <taxon>Ensete</taxon>
    </lineage>
</organism>
<evidence type="ECO:0000313" key="2">
    <source>
        <dbReference type="Proteomes" id="UP000287651"/>
    </source>
</evidence>
<evidence type="ECO:0000313" key="1">
    <source>
        <dbReference type="EMBL" id="RRT45283.1"/>
    </source>
</evidence>
<dbReference type="Proteomes" id="UP000287651">
    <property type="component" value="Unassembled WGS sequence"/>
</dbReference>
<proteinExistence type="predicted"/>
<reference evidence="1 2" key="1">
    <citation type="journal article" date="2014" name="Agronomy (Basel)">
        <title>A Draft Genome Sequence for Ensete ventricosum, the Drought-Tolerant Tree Against Hunger.</title>
        <authorList>
            <person name="Harrison J."/>
            <person name="Moore K.A."/>
            <person name="Paszkiewicz K."/>
            <person name="Jones T."/>
            <person name="Grant M."/>
            <person name="Ambacheew D."/>
            <person name="Muzemil S."/>
            <person name="Studholme D.J."/>
        </authorList>
    </citation>
    <scope>NUCLEOTIDE SEQUENCE [LARGE SCALE GENOMIC DNA]</scope>
</reference>
<protein>
    <submittedName>
        <fullName evidence="1">Uncharacterized protein</fullName>
    </submittedName>
</protein>
<name>A0A426Y0L4_ENSVE</name>
<comment type="caution">
    <text evidence="1">The sequence shown here is derived from an EMBL/GenBank/DDBJ whole genome shotgun (WGS) entry which is preliminary data.</text>
</comment>
<gene>
    <name evidence="1" type="ORF">B296_00031415</name>
</gene>
<accession>A0A426Y0L4</accession>
<dbReference type="AlphaFoldDB" id="A0A426Y0L4"/>